<dbReference type="AlphaFoldDB" id="A0A7W9CKA0"/>
<name>A0A7W9CKA0_9CAUL</name>
<gene>
    <name evidence="1" type="ORF">GGR13_002354</name>
</gene>
<organism evidence="1 2">
    <name type="scientific">Brevundimonas variabilis</name>
    <dbReference type="NCBI Taxonomy" id="74312"/>
    <lineage>
        <taxon>Bacteria</taxon>
        <taxon>Pseudomonadati</taxon>
        <taxon>Pseudomonadota</taxon>
        <taxon>Alphaproteobacteria</taxon>
        <taxon>Caulobacterales</taxon>
        <taxon>Caulobacteraceae</taxon>
        <taxon>Brevundimonas</taxon>
    </lineage>
</organism>
<evidence type="ECO:0000313" key="1">
    <source>
        <dbReference type="EMBL" id="MBB5746747.1"/>
    </source>
</evidence>
<protein>
    <submittedName>
        <fullName evidence="1">Uncharacterized protein</fullName>
    </submittedName>
</protein>
<dbReference type="EMBL" id="JACHOR010000004">
    <property type="protein sequence ID" value="MBB5746747.1"/>
    <property type="molecule type" value="Genomic_DNA"/>
</dbReference>
<proteinExistence type="predicted"/>
<reference evidence="1 2" key="1">
    <citation type="submission" date="2020-08" db="EMBL/GenBank/DDBJ databases">
        <title>Genomic Encyclopedia of Type Strains, Phase IV (KMG-IV): sequencing the most valuable type-strain genomes for metagenomic binning, comparative biology and taxonomic classification.</title>
        <authorList>
            <person name="Goeker M."/>
        </authorList>
    </citation>
    <scope>NUCLEOTIDE SEQUENCE [LARGE SCALE GENOMIC DNA]</scope>
    <source>
        <strain evidence="1 2">DSM 4737</strain>
    </source>
</reference>
<sequence length="123" mass="13500">MSGLIGCLAALSALCAQGQEVRLDGLQIVHALAGRSALMVNDRGAPLTSGAAERFYRDGRYTDNGDRVRRKGSYHVSNDQICVTRSGEDARMCRYLYKTGPDYYFKDVTGSSSLTRLNITDLE</sequence>
<keyword evidence="2" id="KW-1185">Reference proteome</keyword>
<dbReference type="Proteomes" id="UP000545037">
    <property type="component" value="Unassembled WGS sequence"/>
</dbReference>
<evidence type="ECO:0000313" key="2">
    <source>
        <dbReference type="Proteomes" id="UP000545037"/>
    </source>
</evidence>
<accession>A0A7W9CKA0</accession>
<comment type="caution">
    <text evidence="1">The sequence shown here is derived from an EMBL/GenBank/DDBJ whole genome shotgun (WGS) entry which is preliminary data.</text>
</comment>